<feature type="region of interest" description="Disordered" evidence="1">
    <location>
        <begin position="117"/>
        <end position="139"/>
    </location>
</feature>
<feature type="transmembrane region" description="Helical" evidence="2">
    <location>
        <begin position="50"/>
        <end position="76"/>
    </location>
</feature>
<dbReference type="RefSeq" id="WP_073051294.1">
    <property type="nucleotide sequence ID" value="NZ_FQUP01000001.1"/>
</dbReference>
<proteinExistence type="predicted"/>
<dbReference type="EMBL" id="FQUP01000001">
    <property type="protein sequence ID" value="SHE63655.1"/>
    <property type="molecule type" value="Genomic_DNA"/>
</dbReference>
<dbReference type="PANTHER" id="PTHR34703">
    <property type="entry name" value="ANTIPORTER SUBUNIT MNHG2-RELATED"/>
    <property type="match status" value="1"/>
</dbReference>
<dbReference type="InterPro" id="IPR005133">
    <property type="entry name" value="PhaG_MnhG_YufB"/>
</dbReference>
<keyword evidence="2" id="KW-1133">Transmembrane helix</keyword>
<keyword evidence="4" id="KW-1185">Reference proteome</keyword>
<dbReference type="PANTHER" id="PTHR34703:SF1">
    <property type="entry name" value="ANTIPORTER SUBUNIT MNHG2-RELATED"/>
    <property type="match status" value="1"/>
</dbReference>
<evidence type="ECO:0000313" key="3">
    <source>
        <dbReference type="EMBL" id="SHE63655.1"/>
    </source>
</evidence>
<dbReference type="GO" id="GO:0015385">
    <property type="term" value="F:sodium:proton antiporter activity"/>
    <property type="evidence" value="ECO:0007669"/>
    <property type="project" value="TreeGrafter"/>
</dbReference>
<keyword evidence="2" id="KW-0812">Transmembrane</keyword>
<accession>A0A1M4V3Y1</accession>
<evidence type="ECO:0000256" key="1">
    <source>
        <dbReference type="SAM" id="MobiDB-lite"/>
    </source>
</evidence>
<evidence type="ECO:0000256" key="2">
    <source>
        <dbReference type="SAM" id="Phobius"/>
    </source>
</evidence>
<dbReference type="OrthoDB" id="4427992at2"/>
<feature type="compositionally biased region" description="Low complexity" evidence="1">
    <location>
        <begin position="117"/>
        <end position="126"/>
    </location>
</feature>
<evidence type="ECO:0000313" key="4">
    <source>
        <dbReference type="Proteomes" id="UP000184485"/>
    </source>
</evidence>
<dbReference type="Pfam" id="PF03334">
    <property type="entry name" value="PhaG_MnhG_YufB"/>
    <property type="match status" value="1"/>
</dbReference>
<dbReference type="NCBIfam" id="TIGR01300">
    <property type="entry name" value="CPA3_mnhG_phaG"/>
    <property type="match status" value="1"/>
</dbReference>
<feature type="transmembrane region" description="Helical" evidence="2">
    <location>
        <begin position="6"/>
        <end position="29"/>
    </location>
</feature>
<dbReference type="STRING" id="1122133.SAMN02745157_0603"/>
<sequence length="139" mass="14399">MTDIVATIVSGILILVGAGFFLTGAIGFIRMPDLFTRLHAASLSDTTGMALILSGLAVHAGFTVAAVKLVFLILFLLFMGPATTHALAAAALAAGVKPLGAQRHAARKGPLKAAETARTIEAATAKRPQKPVSRKGKRR</sequence>
<protein>
    <submittedName>
        <fullName evidence="3">Multicomponent Na+:H+ antiporter subunit G</fullName>
    </submittedName>
</protein>
<dbReference type="Proteomes" id="UP000184485">
    <property type="component" value="Unassembled WGS sequence"/>
</dbReference>
<name>A0A1M4V3Y1_9HYPH</name>
<dbReference type="AlphaFoldDB" id="A0A1M4V3Y1"/>
<feature type="compositionally biased region" description="Basic residues" evidence="1">
    <location>
        <begin position="127"/>
        <end position="139"/>
    </location>
</feature>
<organism evidence="3 4">
    <name type="scientific">Kaistia soli DSM 19436</name>
    <dbReference type="NCBI Taxonomy" id="1122133"/>
    <lineage>
        <taxon>Bacteria</taxon>
        <taxon>Pseudomonadati</taxon>
        <taxon>Pseudomonadota</taxon>
        <taxon>Alphaproteobacteria</taxon>
        <taxon>Hyphomicrobiales</taxon>
        <taxon>Kaistiaceae</taxon>
        <taxon>Kaistia</taxon>
    </lineage>
</organism>
<keyword evidence="2" id="KW-0472">Membrane</keyword>
<gene>
    <name evidence="3" type="ORF">SAMN02745157_0603</name>
</gene>
<reference evidence="3 4" key="1">
    <citation type="submission" date="2016-11" db="EMBL/GenBank/DDBJ databases">
        <authorList>
            <person name="Jaros S."/>
            <person name="Januszkiewicz K."/>
            <person name="Wedrychowicz H."/>
        </authorList>
    </citation>
    <scope>NUCLEOTIDE SEQUENCE [LARGE SCALE GENOMIC DNA]</scope>
    <source>
        <strain evidence="3 4">DSM 19436</strain>
    </source>
</reference>